<dbReference type="NCBIfam" id="NF046071">
    <property type="entry name" value="B1-4RhmsylTfaseCps2T"/>
    <property type="match status" value="1"/>
</dbReference>
<evidence type="ECO:0000256" key="1">
    <source>
        <dbReference type="ARBA" id="ARBA00022679"/>
    </source>
</evidence>
<sequence length="393" mass="45445">MTEKRKVFIIGSKGTPAKYGGFETFVDNLVSRQNSSQIKYFIACRRDLSDNKADLYDYKKATCFNVDVPNIGPAKAILYDLRALSWTLDYIQKNNIRGAIVYILACRVGPFLKHYSKRLKLYDTQIFVNPDGHEWMRAKWGFFVRKYWKLSERLMIKDADLIICDSKHIELYIREKYRSYKPKTIYSSYGADVATSQDVKAQDLQNWFNKKQISSGQYYLVVGRFVPENNYQTIVAEFEKSKTKKDLVIITNPDNTKFLKSLKDQTGFEKDNRIKFVGTVYDKDLLSAIRRNAFGYIHGHEVGGTNPSLLEALGTTNLNLLFDVGFNKEVGQDAAIYWNKQAGNLAHIINRVDQMSEEERQTLGKKAKQIIDKNFSWDKIVSQNERQFIDGKI</sequence>
<dbReference type="RefSeq" id="WP_123019584.1">
    <property type="nucleotide sequence ID" value="NZ_CP039707.1"/>
</dbReference>
<dbReference type="Proteomes" id="UP000284123">
    <property type="component" value="Unassembled WGS sequence"/>
</dbReference>
<dbReference type="InterPro" id="IPR015393">
    <property type="entry name" value="DUF1972"/>
</dbReference>
<feature type="domain" description="DUF1972" evidence="3">
    <location>
        <begin position="5"/>
        <end position="192"/>
    </location>
</feature>
<dbReference type="PANTHER" id="PTHR46401:SF2">
    <property type="entry name" value="GLYCOSYLTRANSFERASE WBBK-RELATED"/>
    <property type="match status" value="1"/>
</dbReference>
<accession>A0A8B3GSN1</accession>
<gene>
    <name evidence="4" type="ORF">FAM6012_01526</name>
</gene>
<reference evidence="4 5" key="1">
    <citation type="journal article" date="2018" name="Front. Microbiol.">
        <title>Conversion of Methionine to Cysteine in Lactobacillus paracasei Depends on the Highly Mobile cysK-ctl-cysE Gene Cluster.</title>
        <authorList>
            <person name="Wuthrich D."/>
            <person name="Irmler S."/>
            <person name="Berthoud H."/>
            <person name="Guggenbuhl B."/>
            <person name="Eugster E."/>
            <person name="Bruggmann R."/>
        </authorList>
    </citation>
    <scope>NUCLEOTIDE SEQUENCE [LARGE SCALE GENOMIC DNA]</scope>
    <source>
        <strain evidence="4 5">FAM6012</strain>
    </source>
</reference>
<dbReference type="InterPro" id="IPR001296">
    <property type="entry name" value="Glyco_trans_1"/>
</dbReference>
<name>A0A8B3GSN1_LACPA</name>
<proteinExistence type="predicted"/>
<dbReference type="Gene3D" id="3.40.50.2000">
    <property type="entry name" value="Glycogen Phosphorylase B"/>
    <property type="match status" value="2"/>
</dbReference>
<evidence type="ECO:0000259" key="3">
    <source>
        <dbReference type="Pfam" id="PF09314"/>
    </source>
</evidence>
<evidence type="ECO:0000313" key="4">
    <source>
        <dbReference type="EMBL" id="RNE30667.1"/>
    </source>
</evidence>
<dbReference type="Pfam" id="PF00534">
    <property type="entry name" value="Glycos_transf_1"/>
    <property type="match status" value="1"/>
</dbReference>
<dbReference type="AlphaFoldDB" id="A0A8B3GSN1"/>
<dbReference type="PANTHER" id="PTHR46401">
    <property type="entry name" value="GLYCOSYLTRANSFERASE WBBK-RELATED"/>
    <property type="match status" value="1"/>
</dbReference>
<dbReference type="GO" id="GO:0016757">
    <property type="term" value="F:glycosyltransferase activity"/>
    <property type="evidence" value="ECO:0007669"/>
    <property type="project" value="InterPro"/>
</dbReference>
<dbReference type="EMBL" id="LKGI01000059">
    <property type="protein sequence ID" value="RNE30667.1"/>
    <property type="molecule type" value="Genomic_DNA"/>
</dbReference>
<comment type="caution">
    <text evidence="4">The sequence shown here is derived from an EMBL/GenBank/DDBJ whole genome shotgun (WGS) entry which is preliminary data.</text>
</comment>
<keyword evidence="1 4" id="KW-0808">Transferase</keyword>
<dbReference type="GO" id="GO:0009103">
    <property type="term" value="P:lipopolysaccharide biosynthetic process"/>
    <property type="evidence" value="ECO:0007669"/>
    <property type="project" value="TreeGrafter"/>
</dbReference>
<feature type="domain" description="Glycosyl transferase family 1" evidence="2">
    <location>
        <begin position="206"/>
        <end position="369"/>
    </location>
</feature>
<organism evidence="4 5">
    <name type="scientific">Lacticaseibacillus paracasei</name>
    <name type="common">Lactobacillus paracasei</name>
    <dbReference type="NCBI Taxonomy" id="1597"/>
    <lineage>
        <taxon>Bacteria</taxon>
        <taxon>Bacillati</taxon>
        <taxon>Bacillota</taxon>
        <taxon>Bacilli</taxon>
        <taxon>Lactobacillales</taxon>
        <taxon>Lactobacillaceae</taxon>
        <taxon>Lacticaseibacillus</taxon>
    </lineage>
</organism>
<protein>
    <submittedName>
        <fullName evidence="4">Glycosyl transferases group 1</fullName>
    </submittedName>
</protein>
<evidence type="ECO:0000259" key="2">
    <source>
        <dbReference type="Pfam" id="PF00534"/>
    </source>
</evidence>
<evidence type="ECO:0000313" key="5">
    <source>
        <dbReference type="Proteomes" id="UP000284123"/>
    </source>
</evidence>
<dbReference type="SUPFAM" id="SSF53756">
    <property type="entry name" value="UDP-Glycosyltransferase/glycogen phosphorylase"/>
    <property type="match status" value="1"/>
</dbReference>
<dbReference type="Pfam" id="PF09314">
    <property type="entry name" value="DUF1972"/>
    <property type="match status" value="1"/>
</dbReference>